<dbReference type="Pfam" id="PF02894">
    <property type="entry name" value="GFO_IDH_MocA_C"/>
    <property type="match status" value="1"/>
</dbReference>
<dbReference type="RefSeq" id="WP_119314359.1">
    <property type="nucleotide sequence ID" value="NZ_QXDL01000035.1"/>
</dbReference>
<dbReference type="InterPro" id="IPR052515">
    <property type="entry name" value="Gfo/Idh/MocA_Oxidoreductase"/>
</dbReference>
<keyword evidence="5" id="KW-1185">Reference proteome</keyword>
<keyword evidence="4" id="KW-0560">Oxidoreductase</keyword>
<dbReference type="InterPro" id="IPR036291">
    <property type="entry name" value="NAD(P)-bd_dom_sf"/>
</dbReference>
<proteinExistence type="predicted"/>
<gene>
    <name evidence="4" type="primary">iolX_1</name>
    <name evidence="4" type="ORF">Mterra_01189</name>
</gene>
<evidence type="ECO:0000259" key="2">
    <source>
        <dbReference type="Pfam" id="PF02894"/>
    </source>
</evidence>
<dbReference type="PANTHER" id="PTHR43249:SF1">
    <property type="entry name" value="D-GLUCOSIDE 3-DEHYDROGENASE"/>
    <property type="match status" value="1"/>
</dbReference>
<feature type="domain" description="Gfo/Idh/MocA-like oxidoreductase N-terminal" evidence="1">
    <location>
        <begin position="4"/>
        <end position="126"/>
    </location>
</feature>
<evidence type="ECO:0000313" key="4">
    <source>
        <dbReference type="EMBL" id="RIH87437.1"/>
    </source>
</evidence>
<feature type="domain" description="Gfo/Idh/MocA-like oxidoreductase C-terminal" evidence="2">
    <location>
        <begin position="265"/>
        <end position="328"/>
    </location>
</feature>
<dbReference type="SUPFAM" id="SSF51735">
    <property type="entry name" value="NAD(P)-binding Rossmann-fold domains"/>
    <property type="match status" value="1"/>
</dbReference>
<dbReference type="EC" id="1.1.1.370" evidence="4"/>
<accession>A0A399ES02</accession>
<dbReference type="AlphaFoldDB" id="A0A399ES02"/>
<sequence>MKRLRVGILGCGGIARAHARVLLELQGEARLVACCDRNLHKAQALAAEFTSGEAAVFTDHHALLEHAGLDLLVVALPPYGHSDEVEQAARRGVHLLIEKPIALELPLAWRMVEAAEQAGIKTQVGFMYRFGEALERLRSLDTGPVGLVSARYFCNALHAPWWRDRARSGGQMVEQVIHLFDLLRYLLGDPVTVYAKAANLFHRDTPGYTAEDVSATVAAFEGGALGVVYATNGAIPGRWIKDFRLVAHKLTADFTDPNHATFHFTTGPEQPPLEVRSARDLFLAQMHDLIRAIRDDRPARTPIREGAKSLELALAARRSAETGQEVRLR</sequence>
<dbReference type="Gene3D" id="3.30.360.10">
    <property type="entry name" value="Dihydrodipicolinate Reductase, domain 2"/>
    <property type="match status" value="1"/>
</dbReference>
<dbReference type="InterPro" id="IPR004104">
    <property type="entry name" value="Gfo/Idh/MocA-like_OxRdtase_C"/>
</dbReference>
<dbReference type="Proteomes" id="UP000265715">
    <property type="component" value="Unassembled WGS sequence"/>
</dbReference>
<evidence type="ECO:0000259" key="1">
    <source>
        <dbReference type="Pfam" id="PF01408"/>
    </source>
</evidence>
<reference evidence="4 5" key="1">
    <citation type="submission" date="2018-08" db="EMBL/GenBank/DDBJ databases">
        <title>Meiothermus terrae DSM 26712 genome sequencing project.</title>
        <authorList>
            <person name="Da Costa M.S."/>
            <person name="Albuquerque L."/>
            <person name="Raposo P."/>
            <person name="Froufe H.J.C."/>
            <person name="Barroso C.S."/>
            <person name="Egas C."/>
        </authorList>
    </citation>
    <scope>NUCLEOTIDE SEQUENCE [LARGE SCALE GENOMIC DNA]</scope>
    <source>
        <strain evidence="4 5">DSM 26712</strain>
    </source>
</reference>
<dbReference type="OrthoDB" id="9815825at2"/>
<evidence type="ECO:0000313" key="5">
    <source>
        <dbReference type="Proteomes" id="UP000265715"/>
    </source>
</evidence>
<dbReference type="EMBL" id="QXDL01000035">
    <property type="protein sequence ID" value="RIH87437.1"/>
    <property type="molecule type" value="Genomic_DNA"/>
</dbReference>
<dbReference type="GO" id="GO:0016491">
    <property type="term" value="F:oxidoreductase activity"/>
    <property type="evidence" value="ECO:0007669"/>
    <property type="project" value="UniProtKB-KW"/>
</dbReference>
<protein>
    <submittedName>
        <fullName evidence="4">Scyllo-inositol 2-dehydrogenase (NAD(+))</fullName>
        <ecNumber evidence="4">1.1.1.370</ecNumber>
    </submittedName>
</protein>
<dbReference type="GO" id="GO:0000166">
    <property type="term" value="F:nucleotide binding"/>
    <property type="evidence" value="ECO:0007669"/>
    <property type="project" value="InterPro"/>
</dbReference>
<dbReference type="Pfam" id="PF22725">
    <property type="entry name" value="GFO_IDH_MocA_C3"/>
    <property type="match status" value="1"/>
</dbReference>
<comment type="caution">
    <text evidence="4">The sequence shown here is derived from an EMBL/GenBank/DDBJ whole genome shotgun (WGS) entry which is preliminary data.</text>
</comment>
<feature type="domain" description="GFO/IDH/MocA-like oxidoreductase" evidence="3">
    <location>
        <begin position="133"/>
        <end position="238"/>
    </location>
</feature>
<name>A0A399ES02_9DEIN</name>
<dbReference type="Pfam" id="PF01408">
    <property type="entry name" value="GFO_IDH_MocA"/>
    <property type="match status" value="1"/>
</dbReference>
<dbReference type="InterPro" id="IPR055170">
    <property type="entry name" value="GFO_IDH_MocA-like_dom"/>
</dbReference>
<organism evidence="4 5">
    <name type="scientific">Calidithermus terrae</name>
    <dbReference type="NCBI Taxonomy" id="1408545"/>
    <lineage>
        <taxon>Bacteria</taxon>
        <taxon>Thermotogati</taxon>
        <taxon>Deinococcota</taxon>
        <taxon>Deinococci</taxon>
        <taxon>Thermales</taxon>
        <taxon>Thermaceae</taxon>
        <taxon>Calidithermus</taxon>
    </lineage>
</organism>
<dbReference type="Gene3D" id="3.40.50.720">
    <property type="entry name" value="NAD(P)-binding Rossmann-like Domain"/>
    <property type="match status" value="1"/>
</dbReference>
<dbReference type="InterPro" id="IPR000683">
    <property type="entry name" value="Gfo/Idh/MocA-like_OxRdtase_N"/>
</dbReference>
<dbReference type="SUPFAM" id="SSF55347">
    <property type="entry name" value="Glyceraldehyde-3-phosphate dehydrogenase-like, C-terminal domain"/>
    <property type="match status" value="1"/>
</dbReference>
<evidence type="ECO:0000259" key="3">
    <source>
        <dbReference type="Pfam" id="PF22725"/>
    </source>
</evidence>
<dbReference type="PANTHER" id="PTHR43249">
    <property type="entry name" value="UDP-N-ACETYL-2-AMINO-2-DEOXY-D-GLUCURONATE OXIDASE"/>
    <property type="match status" value="1"/>
</dbReference>